<evidence type="ECO:0000256" key="2">
    <source>
        <dbReference type="ARBA" id="ARBA00022737"/>
    </source>
</evidence>
<dbReference type="EMBL" id="JARXHW010000054">
    <property type="protein sequence ID" value="MDQ8209164.1"/>
    <property type="molecule type" value="Genomic_DNA"/>
</dbReference>
<dbReference type="InterPro" id="IPR018357">
    <property type="entry name" value="Hexapep_transf_CS"/>
</dbReference>
<dbReference type="InterPro" id="IPR001451">
    <property type="entry name" value="Hexapep"/>
</dbReference>
<protein>
    <submittedName>
        <fullName evidence="4">CatB-related O-acetyltransferase</fullName>
        <ecNumber evidence="4">2.3.1.-</ecNumber>
    </submittedName>
</protein>
<comment type="caution">
    <text evidence="4">The sequence shown here is derived from an EMBL/GenBank/DDBJ whole genome shotgun (WGS) entry which is preliminary data.</text>
</comment>
<dbReference type="RefSeq" id="WP_308951996.1">
    <property type="nucleotide sequence ID" value="NZ_JARXHW010000054.1"/>
</dbReference>
<dbReference type="Gene3D" id="2.160.10.10">
    <property type="entry name" value="Hexapeptide repeat proteins"/>
    <property type="match status" value="1"/>
</dbReference>
<evidence type="ECO:0000256" key="1">
    <source>
        <dbReference type="ARBA" id="ARBA00022679"/>
    </source>
</evidence>
<dbReference type="PANTHER" id="PTHR23416:SF78">
    <property type="entry name" value="LIPOPOLYSACCHARIDE BIOSYNTHESIS O-ACETYL TRANSFERASE WBBJ-RELATED"/>
    <property type="match status" value="1"/>
</dbReference>
<dbReference type="EC" id="2.3.1.-" evidence="4"/>
<dbReference type="PROSITE" id="PS00101">
    <property type="entry name" value="HEXAPEP_TRANSFERASES"/>
    <property type="match status" value="1"/>
</dbReference>
<dbReference type="InterPro" id="IPR051159">
    <property type="entry name" value="Hexapeptide_acetyltransf"/>
</dbReference>
<dbReference type="Pfam" id="PF00132">
    <property type="entry name" value="Hexapep"/>
    <property type="match status" value="1"/>
</dbReference>
<keyword evidence="1 4" id="KW-0808">Transferase</keyword>
<dbReference type="GO" id="GO:0016746">
    <property type="term" value="F:acyltransferase activity"/>
    <property type="evidence" value="ECO:0007669"/>
    <property type="project" value="UniProtKB-KW"/>
</dbReference>
<organism evidence="4 5">
    <name type="scientific">Thalassobacterium maritimum</name>
    <dbReference type="NCBI Taxonomy" id="3041265"/>
    <lineage>
        <taxon>Bacteria</taxon>
        <taxon>Pseudomonadati</taxon>
        <taxon>Verrucomicrobiota</taxon>
        <taxon>Opitutia</taxon>
        <taxon>Puniceicoccales</taxon>
        <taxon>Coraliomargaritaceae</taxon>
        <taxon>Thalassobacterium</taxon>
    </lineage>
</organism>
<dbReference type="PANTHER" id="PTHR23416">
    <property type="entry name" value="SIALIC ACID SYNTHASE-RELATED"/>
    <property type="match status" value="1"/>
</dbReference>
<name>A0ABU1AYB1_9BACT</name>
<evidence type="ECO:0000313" key="4">
    <source>
        <dbReference type="EMBL" id="MDQ8209164.1"/>
    </source>
</evidence>
<dbReference type="SUPFAM" id="SSF51161">
    <property type="entry name" value="Trimeric LpxA-like enzymes"/>
    <property type="match status" value="1"/>
</dbReference>
<proteinExistence type="predicted"/>
<evidence type="ECO:0000313" key="5">
    <source>
        <dbReference type="Proteomes" id="UP001225316"/>
    </source>
</evidence>
<keyword evidence="3 4" id="KW-0012">Acyltransferase</keyword>
<evidence type="ECO:0000256" key="3">
    <source>
        <dbReference type="ARBA" id="ARBA00023315"/>
    </source>
</evidence>
<reference evidence="4 5" key="1">
    <citation type="submission" date="2023-04" db="EMBL/GenBank/DDBJ databases">
        <title>A novel bacteria isolated from coastal sediment.</title>
        <authorList>
            <person name="Liu X.-J."/>
            <person name="Du Z.-J."/>
        </authorList>
    </citation>
    <scope>NUCLEOTIDE SEQUENCE [LARGE SCALE GENOMIC DNA]</scope>
    <source>
        <strain evidence="4 5">SDUM461003</strain>
    </source>
</reference>
<sequence>MNMMKSYLKQLRLKKRGISVDLQSIVPIDLKIDQSGSVRGSEIVRIEGSRIGRLKMGAGCKFSYCYCRGDIRLGRYVSIMGPGTVLSAIVNHIEVGSFSSIGQSVQIQDSNHRIDKVSTYFMGRNLFGEGLSLDVTSPGPITIGEDVWIGSNSSILAGVSIGRGSIIGAGSVVNKDIPPYSIAVGNPARVIRQRFPDHVIDELEQSQWWTWPLDKIISQKENFSKSIDRGEGAVFD</sequence>
<keyword evidence="2" id="KW-0677">Repeat</keyword>
<dbReference type="Proteomes" id="UP001225316">
    <property type="component" value="Unassembled WGS sequence"/>
</dbReference>
<gene>
    <name evidence="4" type="ORF">QEH52_16680</name>
</gene>
<dbReference type="InterPro" id="IPR011004">
    <property type="entry name" value="Trimer_LpxA-like_sf"/>
</dbReference>
<keyword evidence="5" id="KW-1185">Reference proteome</keyword>
<accession>A0ABU1AYB1</accession>
<dbReference type="CDD" id="cd03349">
    <property type="entry name" value="LbH_XAT"/>
    <property type="match status" value="1"/>
</dbReference>